<organism evidence="7 9">
    <name type="scientific">Didymodactylos carnosus</name>
    <dbReference type="NCBI Taxonomy" id="1234261"/>
    <lineage>
        <taxon>Eukaryota</taxon>
        <taxon>Metazoa</taxon>
        <taxon>Spiralia</taxon>
        <taxon>Gnathifera</taxon>
        <taxon>Rotifera</taxon>
        <taxon>Eurotatoria</taxon>
        <taxon>Bdelloidea</taxon>
        <taxon>Philodinida</taxon>
        <taxon>Philodinidae</taxon>
        <taxon>Didymodactylos</taxon>
    </lineage>
</organism>
<evidence type="ECO:0000256" key="2">
    <source>
        <dbReference type="ARBA" id="ARBA00022942"/>
    </source>
</evidence>
<dbReference type="InterPro" id="IPR003186">
    <property type="entry name" value="PA28_C"/>
</dbReference>
<dbReference type="OrthoDB" id="6591885at2759"/>
<evidence type="ECO:0000259" key="6">
    <source>
        <dbReference type="Pfam" id="PF02252"/>
    </source>
</evidence>
<dbReference type="GO" id="GO:0005737">
    <property type="term" value="C:cytoplasm"/>
    <property type="evidence" value="ECO:0007669"/>
    <property type="project" value="TreeGrafter"/>
</dbReference>
<comment type="caution">
    <text evidence="7">The sequence shown here is derived from an EMBL/GenBank/DDBJ whole genome shotgun (WGS) entry which is preliminary data.</text>
</comment>
<dbReference type="PANTHER" id="PTHR10660">
    <property type="entry name" value="PROTEASOME REGULATOR PA28"/>
    <property type="match status" value="1"/>
</dbReference>
<keyword evidence="9" id="KW-1185">Reference proteome</keyword>
<evidence type="ECO:0000256" key="3">
    <source>
        <dbReference type="ARBA" id="ARBA00037467"/>
    </source>
</evidence>
<dbReference type="PANTHER" id="PTHR10660:SF2">
    <property type="entry name" value="LD45860P"/>
    <property type="match status" value="1"/>
</dbReference>
<dbReference type="GO" id="GO:0061133">
    <property type="term" value="F:endopeptidase activator activity"/>
    <property type="evidence" value="ECO:0007669"/>
    <property type="project" value="TreeGrafter"/>
</dbReference>
<dbReference type="InterPro" id="IPR003185">
    <property type="entry name" value="Proteasome_activ_PA28_N"/>
</dbReference>
<dbReference type="Pfam" id="PF02252">
    <property type="entry name" value="PA28_C"/>
    <property type="match status" value="1"/>
</dbReference>
<dbReference type="FunFam" id="1.20.120.180:FF:000002">
    <property type="entry name" value="Proteasome activator complex subunit 1"/>
    <property type="match status" value="1"/>
</dbReference>
<dbReference type="SUPFAM" id="SSF47216">
    <property type="entry name" value="Proteasome activator"/>
    <property type="match status" value="1"/>
</dbReference>
<feature type="compositionally biased region" description="Low complexity" evidence="4">
    <location>
        <begin position="391"/>
        <end position="401"/>
    </location>
</feature>
<dbReference type="InterPro" id="IPR036996">
    <property type="entry name" value="PA28_N_sf"/>
</dbReference>
<dbReference type="InterPro" id="IPR036252">
    <property type="entry name" value="Proteasome_activ_sf"/>
</dbReference>
<dbReference type="GO" id="GO:0005654">
    <property type="term" value="C:nucleoplasm"/>
    <property type="evidence" value="ECO:0007669"/>
    <property type="project" value="TreeGrafter"/>
</dbReference>
<dbReference type="Pfam" id="PF02251">
    <property type="entry name" value="PA28_N"/>
    <property type="match status" value="1"/>
</dbReference>
<keyword evidence="2" id="KW-0647">Proteasome</keyword>
<dbReference type="GO" id="GO:2000045">
    <property type="term" value="P:regulation of G1/S transition of mitotic cell cycle"/>
    <property type="evidence" value="ECO:0007669"/>
    <property type="project" value="TreeGrafter"/>
</dbReference>
<dbReference type="InterPro" id="IPR036997">
    <property type="entry name" value="PA28_C_sf"/>
</dbReference>
<evidence type="ECO:0000313" key="9">
    <source>
        <dbReference type="Proteomes" id="UP000663829"/>
    </source>
</evidence>
<evidence type="ECO:0000313" key="7">
    <source>
        <dbReference type="EMBL" id="CAF0921285.1"/>
    </source>
</evidence>
<name>A0A814B0C2_9BILA</name>
<evidence type="ECO:0000259" key="5">
    <source>
        <dbReference type="Pfam" id="PF02251"/>
    </source>
</evidence>
<protein>
    <submittedName>
        <fullName evidence="7">Uncharacterized protein</fullName>
    </submittedName>
</protein>
<comment type="function">
    <text evidence="3">Implicated in immunoproteasome assembly and required for efficient antigen processing. The PA28 activator complex enhances the generation of class I binding peptides by altering the cleavage pattern of the proteasome.</text>
</comment>
<evidence type="ECO:0000256" key="4">
    <source>
        <dbReference type="SAM" id="MobiDB-lite"/>
    </source>
</evidence>
<feature type="region of interest" description="Disordered" evidence="4">
    <location>
        <begin position="391"/>
        <end position="426"/>
    </location>
</feature>
<dbReference type="Proteomes" id="UP000663829">
    <property type="component" value="Unassembled WGS sequence"/>
</dbReference>
<feature type="domain" description="Proteasome activator PA28 C-terminal" evidence="6">
    <location>
        <begin position="446"/>
        <end position="567"/>
    </location>
</feature>
<reference evidence="7" key="1">
    <citation type="submission" date="2021-02" db="EMBL/GenBank/DDBJ databases">
        <authorList>
            <person name="Nowell W R."/>
        </authorList>
    </citation>
    <scope>NUCLEOTIDE SEQUENCE</scope>
</reference>
<dbReference type="EMBL" id="CAJNOQ010001820">
    <property type="protein sequence ID" value="CAF0921285.1"/>
    <property type="molecule type" value="Genomic_DNA"/>
</dbReference>
<dbReference type="AlphaFoldDB" id="A0A814B0C2"/>
<sequence>MSIASPSSSASVSPVAHSQQFISELQSTVIQQPIAVDAVTIYGLTPLGCLLTKLFTSVDVHVYLYDDLINSNAHLLHRLKMCVSENIFTYVQDSDRYDLPYLSSILINCQDDVKRLHKLLSQFPHEYKQKFAYIECSNMRYTHVEFVQNELKLSYPNSYYLCLTFYELDTSVSTKVPDVRCVCSGDFYVYQILLPYLRCMTHSKCEFIAEHAQKLSIIYQHHLYIQLACYSEIVALLLKQDEGNLERFQFLIDWNMLKRPMMRQMILRNPNEPCMNDFYSYKIEHFQHILGCAIDLLENHSFGNTVLDHECDIKSLTFSSYSITIMNMDDYSTKIRIEAERLVKTEFPAKALELDALVSSQALSFAEVPKVRQETRLPTADELVTHFLQNNYSNTNSNNSNAIEDRKHANVKKRKIDNDQSPTSSPSKEIVYLLGTSVFLFPGGLIPSNGIIQSLEETLKPYIFHFLDSVAIIKLWIQLLIPKVEDGNNFGVSIQEDSLAEIRTLETDVTQYLDLTYRYLISRGELVKKVAKYPHVEDYRRSVQSLDEKQFISMRFTALELRNHYVCI</sequence>
<accession>A0A814B0C2</accession>
<dbReference type="InterPro" id="IPR009077">
    <property type="entry name" value="Proteasome_activ_PA28"/>
</dbReference>
<dbReference type="GO" id="GO:0061136">
    <property type="term" value="P:regulation of proteasomal protein catabolic process"/>
    <property type="evidence" value="ECO:0007669"/>
    <property type="project" value="TreeGrafter"/>
</dbReference>
<evidence type="ECO:0000313" key="8">
    <source>
        <dbReference type="EMBL" id="CAF3700507.1"/>
    </source>
</evidence>
<dbReference type="EMBL" id="CAJOBC010001819">
    <property type="protein sequence ID" value="CAF3700507.1"/>
    <property type="molecule type" value="Genomic_DNA"/>
</dbReference>
<comment type="similarity">
    <text evidence="1">Belongs to the PA28 family.</text>
</comment>
<feature type="domain" description="Proteasome activator PA28 N-terminal" evidence="5">
    <location>
        <begin position="328"/>
        <end position="379"/>
    </location>
</feature>
<proteinExistence type="inferred from homology"/>
<dbReference type="Gene3D" id="1.20.120.180">
    <property type="entry name" value="Proteasome activator pa28, C-terminal domain"/>
    <property type="match status" value="1"/>
</dbReference>
<dbReference type="Proteomes" id="UP000681722">
    <property type="component" value="Unassembled WGS sequence"/>
</dbReference>
<dbReference type="Gene3D" id="1.20.5.120">
    <property type="entry name" value="Proteasome activator pa28, N-terminal domain"/>
    <property type="match status" value="1"/>
</dbReference>
<evidence type="ECO:0000256" key="1">
    <source>
        <dbReference type="ARBA" id="ARBA00005883"/>
    </source>
</evidence>
<gene>
    <name evidence="7" type="ORF">GPM918_LOCUS9667</name>
    <name evidence="8" type="ORF">SRO942_LOCUS9664</name>
</gene>
<dbReference type="GO" id="GO:0008537">
    <property type="term" value="C:proteasome activator complex"/>
    <property type="evidence" value="ECO:0007669"/>
    <property type="project" value="InterPro"/>
</dbReference>